<dbReference type="GO" id="GO:0006098">
    <property type="term" value="P:pentose-phosphate shunt"/>
    <property type="evidence" value="ECO:0007669"/>
    <property type="project" value="TreeGrafter"/>
</dbReference>
<organism evidence="13">
    <name type="scientific">marine sediment metagenome</name>
    <dbReference type="NCBI Taxonomy" id="412755"/>
    <lineage>
        <taxon>unclassified sequences</taxon>
        <taxon>metagenomes</taxon>
        <taxon>ecological metagenomes</taxon>
    </lineage>
</organism>
<keyword evidence="11" id="KW-0812">Transmembrane</keyword>
<feature type="non-terminal residue" evidence="13">
    <location>
        <position position="1"/>
    </location>
</feature>
<evidence type="ECO:0000256" key="6">
    <source>
        <dbReference type="ARBA" id="ARBA00022679"/>
    </source>
</evidence>
<gene>
    <name evidence="13" type="ORF">LCGC14_2608690</name>
</gene>
<protein>
    <recommendedName>
        <fullName evidence="5">transketolase</fullName>
        <ecNumber evidence="5">2.2.1.1</ecNumber>
    </recommendedName>
</protein>
<feature type="domain" description="Transketolase-like pyrimidine-binding" evidence="12">
    <location>
        <begin position="330"/>
        <end position="462"/>
    </location>
</feature>
<keyword evidence="11" id="KW-1133">Transmembrane helix</keyword>
<proteinExistence type="inferred from homology"/>
<dbReference type="PROSITE" id="PS00802">
    <property type="entry name" value="TRANSKETOLASE_2"/>
    <property type="match status" value="1"/>
</dbReference>
<evidence type="ECO:0000313" key="13">
    <source>
        <dbReference type="EMBL" id="KKL05174.1"/>
    </source>
</evidence>
<dbReference type="InterPro" id="IPR029061">
    <property type="entry name" value="THDP-binding"/>
</dbReference>
<dbReference type="CDD" id="cd02012">
    <property type="entry name" value="TPP_TK"/>
    <property type="match status" value="1"/>
</dbReference>
<dbReference type="InterPro" id="IPR005474">
    <property type="entry name" value="Transketolase_N"/>
</dbReference>
<comment type="catalytic activity">
    <reaction evidence="10">
        <text>D-sedoheptulose 7-phosphate + D-glyceraldehyde 3-phosphate = aldehydo-D-ribose 5-phosphate + D-xylulose 5-phosphate</text>
        <dbReference type="Rhea" id="RHEA:10508"/>
        <dbReference type="ChEBI" id="CHEBI:57483"/>
        <dbReference type="ChEBI" id="CHEBI:57737"/>
        <dbReference type="ChEBI" id="CHEBI:58273"/>
        <dbReference type="ChEBI" id="CHEBI:59776"/>
        <dbReference type="EC" id="2.2.1.1"/>
    </reaction>
</comment>
<dbReference type="SUPFAM" id="SSF52518">
    <property type="entry name" value="Thiamin diphosphate-binding fold (THDP-binding)"/>
    <property type="match status" value="2"/>
</dbReference>
<evidence type="ECO:0000256" key="11">
    <source>
        <dbReference type="SAM" id="Phobius"/>
    </source>
</evidence>
<keyword evidence="7" id="KW-0479">Metal-binding</keyword>
<evidence type="ECO:0000256" key="9">
    <source>
        <dbReference type="ARBA" id="ARBA00023052"/>
    </source>
</evidence>
<feature type="transmembrane region" description="Helical" evidence="11">
    <location>
        <begin position="391"/>
        <end position="412"/>
    </location>
</feature>
<dbReference type="GO" id="GO:0004802">
    <property type="term" value="F:transketolase activity"/>
    <property type="evidence" value="ECO:0007669"/>
    <property type="project" value="UniProtKB-EC"/>
</dbReference>
<dbReference type="Gene3D" id="3.40.50.970">
    <property type="match status" value="2"/>
</dbReference>
<dbReference type="PANTHER" id="PTHR43522:SF2">
    <property type="entry name" value="TRANSKETOLASE 1-RELATED"/>
    <property type="match status" value="1"/>
</dbReference>
<dbReference type="PANTHER" id="PTHR43522">
    <property type="entry name" value="TRANSKETOLASE"/>
    <property type="match status" value="1"/>
</dbReference>
<dbReference type="InterPro" id="IPR005475">
    <property type="entry name" value="Transketolase-like_Pyr-bd"/>
</dbReference>
<name>A0A0F9A6J5_9ZZZZ</name>
<dbReference type="Pfam" id="PF00456">
    <property type="entry name" value="Transketolase_N"/>
    <property type="match status" value="1"/>
</dbReference>
<dbReference type="InterPro" id="IPR005478">
    <property type="entry name" value="Transketolase_bac-like"/>
</dbReference>
<comment type="subunit">
    <text evidence="4">Homodimer.</text>
</comment>
<keyword evidence="11" id="KW-0472">Membrane</keyword>
<reference evidence="13" key="1">
    <citation type="journal article" date="2015" name="Nature">
        <title>Complex archaea that bridge the gap between prokaryotes and eukaryotes.</title>
        <authorList>
            <person name="Spang A."/>
            <person name="Saw J.H."/>
            <person name="Jorgensen S.L."/>
            <person name="Zaremba-Niedzwiedzka K."/>
            <person name="Martijn J."/>
            <person name="Lind A.E."/>
            <person name="van Eijk R."/>
            <person name="Schleper C."/>
            <person name="Guy L."/>
            <person name="Ettema T.J."/>
        </authorList>
    </citation>
    <scope>NUCLEOTIDE SEQUENCE</scope>
</reference>
<dbReference type="AlphaFoldDB" id="A0A0F9A6J5"/>
<evidence type="ECO:0000256" key="10">
    <source>
        <dbReference type="ARBA" id="ARBA00049473"/>
    </source>
</evidence>
<dbReference type="GO" id="GO:0005829">
    <property type="term" value="C:cytosol"/>
    <property type="evidence" value="ECO:0007669"/>
    <property type="project" value="TreeGrafter"/>
</dbReference>
<dbReference type="InterPro" id="IPR033247">
    <property type="entry name" value="Transketolase_fam"/>
</dbReference>
<sequence length="462" mass="50514">PGAPMGMADIAAVLWQNFHRHNPLNPNWPNRDRFVLSNGHGSMLQYALLHLSGYDVSIDDIKQFRQLHSKTPGHPEYGYTPGVETTTGPLGAGIANAVGMAIAEKTLAAQFNKPHFDIVDHFTYCFLGDGCLMEGISHEACSLAGTLKLGKLIAFWDDNGISIDGEVEGWFTDDTPKRFAAYGWQVIRDVDGHDMAAIASAIEAAQVNPEQPTLICCKTVIGFGSPNKSGSHDCHGSPLGNDEIAAVREQLNWPHPAFEIPQDVYNEWNGQAKGQDLESAWQQTFAAYSKAHPELSKEFSRRVTAKSLPSNFAELADQYIAKCQDEMQNIATRKSSQNAITFFAEQLPELMGGSADLAGSNLTLWPDAKGLQDDAAGNYVFYGVREFGMSAIMNGIALHGGFIPFGATFLMFMEYARNAVRMAALMKAHSIFVYTHDSIGQGEDGPTHQPIEQIANLRMTPN</sequence>
<accession>A0A0F9A6J5</accession>
<comment type="similarity">
    <text evidence="3">Belongs to the transketolase family.</text>
</comment>
<dbReference type="CDD" id="cd07033">
    <property type="entry name" value="TPP_PYR_DXS_TK_like"/>
    <property type="match status" value="1"/>
</dbReference>
<evidence type="ECO:0000256" key="1">
    <source>
        <dbReference type="ARBA" id="ARBA00001946"/>
    </source>
</evidence>
<evidence type="ECO:0000256" key="4">
    <source>
        <dbReference type="ARBA" id="ARBA00011738"/>
    </source>
</evidence>
<dbReference type="EMBL" id="LAZR01044226">
    <property type="protein sequence ID" value="KKL05174.1"/>
    <property type="molecule type" value="Genomic_DNA"/>
</dbReference>
<evidence type="ECO:0000256" key="7">
    <source>
        <dbReference type="ARBA" id="ARBA00022723"/>
    </source>
</evidence>
<dbReference type="NCBIfam" id="TIGR00232">
    <property type="entry name" value="tktlase_bact"/>
    <property type="match status" value="1"/>
</dbReference>
<dbReference type="GO" id="GO:0046872">
    <property type="term" value="F:metal ion binding"/>
    <property type="evidence" value="ECO:0007669"/>
    <property type="project" value="UniProtKB-KW"/>
</dbReference>
<evidence type="ECO:0000256" key="3">
    <source>
        <dbReference type="ARBA" id="ARBA00007131"/>
    </source>
</evidence>
<keyword evidence="8" id="KW-0460">Magnesium</keyword>
<dbReference type="SMART" id="SM00861">
    <property type="entry name" value="Transket_pyr"/>
    <property type="match status" value="1"/>
</dbReference>
<keyword evidence="6" id="KW-0808">Transferase</keyword>
<dbReference type="InterPro" id="IPR020826">
    <property type="entry name" value="Transketolase_BS"/>
</dbReference>
<dbReference type="FunFam" id="3.40.50.970:FF:000004">
    <property type="entry name" value="Transketolase"/>
    <property type="match status" value="1"/>
</dbReference>
<comment type="caution">
    <text evidence="13">The sequence shown here is derived from an EMBL/GenBank/DDBJ whole genome shotgun (WGS) entry which is preliminary data.</text>
</comment>
<keyword evidence="9" id="KW-0786">Thiamine pyrophosphate</keyword>
<evidence type="ECO:0000256" key="5">
    <source>
        <dbReference type="ARBA" id="ARBA00013152"/>
    </source>
</evidence>
<evidence type="ECO:0000259" key="12">
    <source>
        <dbReference type="SMART" id="SM00861"/>
    </source>
</evidence>
<dbReference type="EC" id="2.2.1.1" evidence="5"/>
<comment type="cofactor">
    <cofactor evidence="1">
        <name>Mg(2+)</name>
        <dbReference type="ChEBI" id="CHEBI:18420"/>
    </cofactor>
</comment>
<comment type="cofactor">
    <cofactor evidence="2">
        <name>thiamine diphosphate</name>
        <dbReference type="ChEBI" id="CHEBI:58937"/>
    </cofactor>
</comment>
<dbReference type="Pfam" id="PF02779">
    <property type="entry name" value="Transket_pyr"/>
    <property type="match status" value="1"/>
</dbReference>
<evidence type="ECO:0000256" key="2">
    <source>
        <dbReference type="ARBA" id="ARBA00001964"/>
    </source>
</evidence>
<feature type="non-terminal residue" evidence="13">
    <location>
        <position position="462"/>
    </location>
</feature>
<evidence type="ECO:0000256" key="8">
    <source>
        <dbReference type="ARBA" id="ARBA00022842"/>
    </source>
</evidence>